<dbReference type="PANTHER" id="PTHR43537">
    <property type="entry name" value="TRANSCRIPTIONAL REGULATOR, GNTR FAMILY"/>
    <property type="match status" value="1"/>
</dbReference>
<dbReference type="SMART" id="SM00895">
    <property type="entry name" value="FCD"/>
    <property type="match status" value="1"/>
</dbReference>
<dbReference type="SUPFAM" id="SSF48008">
    <property type="entry name" value="GntR ligand-binding domain-like"/>
    <property type="match status" value="1"/>
</dbReference>
<protein>
    <submittedName>
        <fullName evidence="5">GntR family transcriptional regulator</fullName>
    </submittedName>
</protein>
<accession>A0A7H1B1T4</accession>
<dbReference type="InterPro" id="IPR036388">
    <property type="entry name" value="WH-like_DNA-bd_sf"/>
</dbReference>
<evidence type="ECO:0000313" key="6">
    <source>
        <dbReference type="Proteomes" id="UP000516428"/>
    </source>
</evidence>
<evidence type="ECO:0000256" key="2">
    <source>
        <dbReference type="ARBA" id="ARBA00023125"/>
    </source>
</evidence>
<dbReference type="GO" id="GO:0003677">
    <property type="term" value="F:DNA binding"/>
    <property type="evidence" value="ECO:0007669"/>
    <property type="project" value="UniProtKB-KW"/>
</dbReference>
<organism evidence="5 6">
    <name type="scientific">Streptomyces xanthii</name>
    <dbReference type="NCBI Taxonomy" id="2768069"/>
    <lineage>
        <taxon>Bacteria</taxon>
        <taxon>Bacillati</taxon>
        <taxon>Actinomycetota</taxon>
        <taxon>Actinomycetes</taxon>
        <taxon>Kitasatosporales</taxon>
        <taxon>Streptomycetaceae</taxon>
        <taxon>Streptomyces</taxon>
    </lineage>
</organism>
<dbReference type="Pfam" id="PF07729">
    <property type="entry name" value="FCD"/>
    <property type="match status" value="1"/>
</dbReference>
<sequence length="222" mass="24630">MASGAVTQEQPHGPTLAEQAYRTITDRLVTLRIRPGAPVHDGRLAEELGLGRTPVREALKRLETERLIVSYPRRGTFATEVQIADLSHISEVRQQLEPLAASMAARRATATDRERLAAYLTRLESASGEPGAETELLRLDMAVHRAVYAVTHNPYLEATLIGYDNLATRIWCLFIDRLEGLDQHVHEHEQMLQAVIEGDAAKASALAAEHVDNFERAIRALI</sequence>
<dbReference type="SUPFAM" id="SSF46785">
    <property type="entry name" value="Winged helix' DNA-binding domain"/>
    <property type="match status" value="1"/>
</dbReference>
<name>A0A7H1B1T4_9ACTN</name>
<evidence type="ECO:0000256" key="1">
    <source>
        <dbReference type="ARBA" id="ARBA00023015"/>
    </source>
</evidence>
<dbReference type="KEGG" id="sxn:IAG42_03005"/>
<dbReference type="PANTHER" id="PTHR43537:SF5">
    <property type="entry name" value="UXU OPERON TRANSCRIPTIONAL REGULATOR"/>
    <property type="match status" value="1"/>
</dbReference>
<gene>
    <name evidence="5" type="ORF">IAG42_03005</name>
</gene>
<dbReference type="InterPro" id="IPR000524">
    <property type="entry name" value="Tscrpt_reg_HTH_GntR"/>
</dbReference>
<feature type="domain" description="HTH gntR-type" evidence="4">
    <location>
        <begin position="14"/>
        <end position="81"/>
    </location>
</feature>
<evidence type="ECO:0000259" key="4">
    <source>
        <dbReference type="PROSITE" id="PS50949"/>
    </source>
</evidence>
<dbReference type="Gene3D" id="1.20.120.530">
    <property type="entry name" value="GntR ligand-binding domain-like"/>
    <property type="match status" value="1"/>
</dbReference>
<keyword evidence="3" id="KW-0804">Transcription</keyword>
<proteinExistence type="predicted"/>
<dbReference type="RefSeq" id="WP_188335444.1">
    <property type="nucleotide sequence ID" value="NZ_CP061281.1"/>
</dbReference>
<dbReference type="InterPro" id="IPR011711">
    <property type="entry name" value="GntR_C"/>
</dbReference>
<dbReference type="PROSITE" id="PS50949">
    <property type="entry name" value="HTH_GNTR"/>
    <property type="match status" value="1"/>
</dbReference>
<evidence type="ECO:0000313" key="5">
    <source>
        <dbReference type="EMBL" id="QNS02689.1"/>
    </source>
</evidence>
<dbReference type="Pfam" id="PF00392">
    <property type="entry name" value="GntR"/>
    <property type="match status" value="1"/>
</dbReference>
<dbReference type="EMBL" id="CP061281">
    <property type="protein sequence ID" value="QNS02689.1"/>
    <property type="molecule type" value="Genomic_DNA"/>
</dbReference>
<dbReference type="InterPro" id="IPR036390">
    <property type="entry name" value="WH_DNA-bd_sf"/>
</dbReference>
<keyword evidence="6" id="KW-1185">Reference proteome</keyword>
<dbReference type="Proteomes" id="UP000516428">
    <property type="component" value="Chromosome"/>
</dbReference>
<keyword evidence="2" id="KW-0238">DNA-binding</keyword>
<dbReference type="AlphaFoldDB" id="A0A7H1B1T4"/>
<dbReference type="CDD" id="cd07377">
    <property type="entry name" value="WHTH_GntR"/>
    <property type="match status" value="1"/>
</dbReference>
<keyword evidence="1" id="KW-0805">Transcription regulation</keyword>
<dbReference type="SMART" id="SM00345">
    <property type="entry name" value="HTH_GNTR"/>
    <property type="match status" value="1"/>
</dbReference>
<dbReference type="Gene3D" id="1.10.10.10">
    <property type="entry name" value="Winged helix-like DNA-binding domain superfamily/Winged helix DNA-binding domain"/>
    <property type="match status" value="1"/>
</dbReference>
<dbReference type="InterPro" id="IPR008920">
    <property type="entry name" value="TF_FadR/GntR_C"/>
</dbReference>
<dbReference type="GO" id="GO:0003700">
    <property type="term" value="F:DNA-binding transcription factor activity"/>
    <property type="evidence" value="ECO:0007669"/>
    <property type="project" value="InterPro"/>
</dbReference>
<reference evidence="5 6" key="1">
    <citation type="submission" date="2020-09" db="EMBL/GenBank/DDBJ databases">
        <title>A novel species.</title>
        <authorList>
            <person name="Gao J."/>
        </authorList>
    </citation>
    <scope>NUCLEOTIDE SEQUENCE [LARGE SCALE GENOMIC DNA]</scope>
    <source>
        <strain evidence="5 6">CRXT-Y-14</strain>
    </source>
</reference>
<evidence type="ECO:0000256" key="3">
    <source>
        <dbReference type="ARBA" id="ARBA00023163"/>
    </source>
</evidence>